<proteinExistence type="predicted"/>
<sequence>MSLLDRHTGFVRALRHGGLPVSLAEGLDAARALTVLDLADRETLRAAYAASLVKRHTHRPVFDTLFELWFPLGQSPAQAPEPPEDAPAESASAQDADAADAEAFRDRLRELLLTDDEIALRALAREAVGRFAGFEGASGSSWSAQLVGRALDPKTLMAGLLRAVLGGQLPGGVAERNARRMIQARVDRLNAHILADVRRRLAEDRGIERVAETAVRPAVENLDILRASRADLVALRREVQPLAQRLATRLTVRQRAGRSGRLDFRRTVRASLSTGGVPLTTRHRPRRPHKPELVVLCDASESVASFAHFTLLLAYALREQFARVRVFAFIDTLDEVTRFFERPGGDVGEAMRRLTAEANLVRLSGHSDYGHAFKVFVEHYGDVIGPKTSLLILGDARNNYQDPALSALEAMVAPARHAWWLNPEPERDWDTGDSIAGVYGRHIPLIECRNLTQLGRFVGELA</sequence>
<dbReference type="Proteomes" id="UP000190037">
    <property type="component" value="Unassembled WGS sequence"/>
</dbReference>
<accession>A0A1T3P490</accession>
<evidence type="ECO:0008006" key="4">
    <source>
        <dbReference type="Google" id="ProtNLM"/>
    </source>
</evidence>
<dbReference type="PANTHER" id="PTHR39338">
    <property type="entry name" value="BLL5662 PROTEIN-RELATED"/>
    <property type="match status" value="1"/>
</dbReference>
<organism evidence="2 3">
    <name type="scientific">Embleya scabrispora</name>
    <dbReference type="NCBI Taxonomy" id="159449"/>
    <lineage>
        <taxon>Bacteria</taxon>
        <taxon>Bacillati</taxon>
        <taxon>Actinomycetota</taxon>
        <taxon>Actinomycetes</taxon>
        <taxon>Kitasatosporales</taxon>
        <taxon>Streptomycetaceae</taxon>
        <taxon>Embleya</taxon>
    </lineage>
</organism>
<feature type="region of interest" description="Disordered" evidence="1">
    <location>
        <begin position="76"/>
        <end position="97"/>
    </location>
</feature>
<evidence type="ECO:0000256" key="1">
    <source>
        <dbReference type="SAM" id="MobiDB-lite"/>
    </source>
</evidence>
<comment type="caution">
    <text evidence="2">The sequence shown here is derived from an EMBL/GenBank/DDBJ whole genome shotgun (WGS) entry which is preliminary data.</text>
</comment>
<dbReference type="InterPro" id="IPR008912">
    <property type="entry name" value="Uncharacterised_CoxE"/>
</dbReference>
<dbReference type="RefSeq" id="WP_078978015.1">
    <property type="nucleotide sequence ID" value="NZ_MWQN01000001.1"/>
</dbReference>
<dbReference type="STRING" id="159449.B4N89_24755"/>
<dbReference type="Pfam" id="PF05762">
    <property type="entry name" value="VWA_CoxE"/>
    <property type="match status" value="1"/>
</dbReference>
<dbReference type="PANTHER" id="PTHR39338:SF5">
    <property type="entry name" value="BLR6139 PROTEIN"/>
    <property type="match status" value="1"/>
</dbReference>
<evidence type="ECO:0000313" key="2">
    <source>
        <dbReference type="EMBL" id="OPC83720.1"/>
    </source>
</evidence>
<name>A0A1T3P490_9ACTN</name>
<dbReference type="EMBL" id="MWQN01000001">
    <property type="protein sequence ID" value="OPC83720.1"/>
    <property type="molecule type" value="Genomic_DNA"/>
</dbReference>
<keyword evidence="3" id="KW-1185">Reference proteome</keyword>
<protein>
    <recommendedName>
        <fullName evidence="4">VWA domain-containing protein</fullName>
    </recommendedName>
</protein>
<gene>
    <name evidence="2" type="ORF">B4N89_24755</name>
</gene>
<reference evidence="2 3" key="1">
    <citation type="submission" date="2017-03" db="EMBL/GenBank/DDBJ databases">
        <title>Draft genome sequence of Streptomyces scabrisporus NF3, endophyte isolated from Amphipterygium adstringens.</title>
        <authorList>
            <person name="Vazquez M."/>
            <person name="Ceapa C.D."/>
            <person name="Rodriguez Luna D."/>
            <person name="Sanchez Esquivel S."/>
        </authorList>
    </citation>
    <scope>NUCLEOTIDE SEQUENCE [LARGE SCALE GENOMIC DNA]</scope>
    <source>
        <strain evidence="2 3">NF3</strain>
    </source>
</reference>
<dbReference type="InterPro" id="IPR011195">
    <property type="entry name" value="UCP010256"/>
</dbReference>
<dbReference type="AlphaFoldDB" id="A0A1T3P490"/>
<dbReference type="OrthoDB" id="5174525at2"/>
<evidence type="ECO:0000313" key="3">
    <source>
        <dbReference type="Proteomes" id="UP000190037"/>
    </source>
</evidence>
<dbReference type="PIRSF" id="PIRSF010256">
    <property type="entry name" value="CoxE_vWa"/>
    <property type="match status" value="1"/>
</dbReference>